<dbReference type="AlphaFoldDB" id="A0A8I0DMN1"/>
<sequence>MSYNHNGTYVCKNCGKEVFVNVMEEDVPKCCGQTMSKNKRARIFP</sequence>
<dbReference type="SUPFAM" id="SSF57802">
    <property type="entry name" value="Rubredoxin-like"/>
    <property type="match status" value="1"/>
</dbReference>
<proteinExistence type="predicted"/>
<name>A0A8I0DMN1_9CLOT</name>
<evidence type="ECO:0000313" key="1">
    <source>
        <dbReference type="EMBL" id="MBC5639489.1"/>
    </source>
</evidence>
<dbReference type="InterPro" id="IPR038094">
    <property type="entry name" value="Desulfoferrodoxin_N_sf"/>
</dbReference>
<dbReference type="Gene3D" id="2.20.28.100">
    <property type="entry name" value="Desulphoferrodoxin, N-terminal domain"/>
    <property type="match status" value="1"/>
</dbReference>
<protein>
    <recommendedName>
        <fullName evidence="3">Desulfoferrodoxin</fullName>
    </recommendedName>
</protein>
<keyword evidence="2" id="KW-1185">Reference proteome</keyword>
<evidence type="ECO:0000313" key="2">
    <source>
        <dbReference type="Proteomes" id="UP000662088"/>
    </source>
</evidence>
<evidence type="ECO:0008006" key="3">
    <source>
        <dbReference type="Google" id="ProtNLM"/>
    </source>
</evidence>
<comment type="caution">
    <text evidence="1">The sequence shown here is derived from an EMBL/GenBank/DDBJ whole genome shotgun (WGS) entry which is preliminary data.</text>
</comment>
<dbReference type="RefSeq" id="WP_022168089.1">
    <property type="nucleotide sequence ID" value="NZ_JACOOQ010000004.1"/>
</dbReference>
<gene>
    <name evidence="1" type="ORF">H8R92_03410</name>
</gene>
<dbReference type="Proteomes" id="UP000662088">
    <property type="component" value="Unassembled WGS sequence"/>
</dbReference>
<reference evidence="1" key="1">
    <citation type="submission" date="2020-08" db="EMBL/GenBank/DDBJ databases">
        <title>Genome public.</title>
        <authorList>
            <person name="Liu C."/>
            <person name="Sun Q."/>
        </authorList>
    </citation>
    <scope>NUCLEOTIDE SEQUENCE</scope>
    <source>
        <strain evidence="1">NSJ-42</strain>
    </source>
</reference>
<organism evidence="1 2">
    <name type="scientific">Clostridium lentum</name>
    <dbReference type="NCBI Taxonomy" id="2763037"/>
    <lineage>
        <taxon>Bacteria</taxon>
        <taxon>Bacillati</taxon>
        <taxon>Bacillota</taxon>
        <taxon>Clostridia</taxon>
        <taxon>Eubacteriales</taxon>
        <taxon>Clostridiaceae</taxon>
        <taxon>Clostridium</taxon>
    </lineage>
</organism>
<accession>A0A8I0DMN1</accession>
<dbReference type="EMBL" id="JACOOQ010000004">
    <property type="protein sequence ID" value="MBC5639489.1"/>
    <property type="molecule type" value="Genomic_DNA"/>
</dbReference>